<dbReference type="Proteomes" id="UP000465360">
    <property type="component" value="Unassembled WGS sequence"/>
</dbReference>
<evidence type="ECO:0000256" key="1">
    <source>
        <dbReference type="SAM" id="SignalP"/>
    </source>
</evidence>
<comment type="caution">
    <text evidence="2">The sequence shown here is derived from an EMBL/GenBank/DDBJ whole genome shotgun (WGS) entry which is preliminary data.</text>
</comment>
<evidence type="ECO:0000313" key="2">
    <source>
        <dbReference type="EMBL" id="GFG91333.1"/>
    </source>
</evidence>
<keyword evidence="3" id="KW-1185">Reference proteome</keyword>
<feature type="chain" id="PRO_5029778439" description="Secreted protein" evidence="1">
    <location>
        <begin position="34"/>
        <end position="176"/>
    </location>
</feature>
<feature type="signal peptide" evidence="1">
    <location>
        <begin position="1"/>
        <end position="33"/>
    </location>
</feature>
<dbReference type="RefSeq" id="WP_163714310.1">
    <property type="nucleotide sequence ID" value="NZ_BLKZ01000001.1"/>
</dbReference>
<proteinExistence type="predicted"/>
<evidence type="ECO:0008006" key="4">
    <source>
        <dbReference type="Google" id="ProtNLM"/>
    </source>
</evidence>
<gene>
    <name evidence="2" type="ORF">MBOU_33750</name>
</gene>
<dbReference type="EMBL" id="BLKZ01000001">
    <property type="protein sequence ID" value="GFG91333.1"/>
    <property type="molecule type" value="Genomic_DNA"/>
</dbReference>
<name>A0A7I9YS37_MYCBU</name>
<organism evidence="2 3">
    <name type="scientific">Mycobacterium bourgelatii</name>
    <dbReference type="NCBI Taxonomy" id="1273442"/>
    <lineage>
        <taxon>Bacteria</taxon>
        <taxon>Bacillati</taxon>
        <taxon>Actinomycetota</taxon>
        <taxon>Actinomycetes</taxon>
        <taxon>Mycobacteriales</taxon>
        <taxon>Mycobacteriaceae</taxon>
        <taxon>Mycobacterium</taxon>
    </lineage>
</organism>
<reference evidence="2 3" key="1">
    <citation type="journal article" date="2019" name="Emerg. Microbes Infect.">
        <title>Comprehensive subspecies identification of 175 nontuberculous mycobacteria species based on 7547 genomic profiles.</title>
        <authorList>
            <person name="Matsumoto Y."/>
            <person name="Kinjo T."/>
            <person name="Motooka D."/>
            <person name="Nabeya D."/>
            <person name="Jung N."/>
            <person name="Uechi K."/>
            <person name="Horii T."/>
            <person name="Iida T."/>
            <person name="Fujita J."/>
            <person name="Nakamura S."/>
        </authorList>
    </citation>
    <scope>NUCLEOTIDE SEQUENCE [LARGE SCALE GENOMIC DNA]</scope>
    <source>
        <strain evidence="2 3">JCM 30725</strain>
    </source>
</reference>
<protein>
    <recommendedName>
        <fullName evidence="4">Secreted protein</fullName>
    </recommendedName>
</protein>
<sequence length="176" mass="18369">MVRSGKTGFVAAAATAAATSLGALLFAAPPAHASEVAAWNGEYIMALGTNAKTGTSIAASQNEFAHRTMASISSTCAAGACVATVNNPAPPKNDTMPRTVEFIWNGSQWVREFTWKWDCLLPDGTIEYDPAKSITVYTPGEYGILTGVFHTDILSGTCKGNVDMPVSAKPATPPVT</sequence>
<keyword evidence="1" id="KW-0732">Signal</keyword>
<dbReference type="AlphaFoldDB" id="A0A7I9YS37"/>
<evidence type="ECO:0000313" key="3">
    <source>
        <dbReference type="Proteomes" id="UP000465360"/>
    </source>
</evidence>
<accession>A0A7I9YS37</accession>